<keyword evidence="2" id="KW-1185">Reference proteome</keyword>
<comment type="caution">
    <text evidence="1">The sequence shown here is derived from an EMBL/GenBank/DDBJ whole genome shotgun (WGS) entry which is preliminary data.</text>
</comment>
<organism evidence="1 2">
    <name type="scientific">Sedimentibacter acidaminivorans</name>
    <dbReference type="NCBI Taxonomy" id="913099"/>
    <lineage>
        <taxon>Bacteria</taxon>
        <taxon>Bacillati</taxon>
        <taxon>Bacillota</taxon>
        <taxon>Tissierellia</taxon>
        <taxon>Sedimentibacter</taxon>
    </lineage>
</organism>
<evidence type="ECO:0000313" key="1">
    <source>
        <dbReference type="EMBL" id="MBP1925206.1"/>
    </source>
</evidence>
<dbReference type="Proteomes" id="UP001519342">
    <property type="component" value="Unassembled WGS sequence"/>
</dbReference>
<reference evidence="1 2" key="1">
    <citation type="submission" date="2021-03" db="EMBL/GenBank/DDBJ databases">
        <title>Genomic Encyclopedia of Type Strains, Phase IV (KMG-IV): sequencing the most valuable type-strain genomes for metagenomic binning, comparative biology and taxonomic classification.</title>
        <authorList>
            <person name="Goeker M."/>
        </authorList>
    </citation>
    <scope>NUCLEOTIDE SEQUENCE [LARGE SCALE GENOMIC DNA]</scope>
    <source>
        <strain evidence="1 2">DSM 24004</strain>
    </source>
</reference>
<name>A0ABS4GC08_9FIRM</name>
<accession>A0ABS4GC08</accession>
<evidence type="ECO:0000313" key="2">
    <source>
        <dbReference type="Proteomes" id="UP001519342"/>
    </source>
</evidence>
<protein>
    <submittedName>
        <fullName evidence="1">Phosphoenolpyruvate synthase/pyruvate phosphate dikinase</fullName>
    </submittedName>
</protein>
<sequence length="33" mass="3707">MENMIKRFKELTPELQSYAGGKGSILAKMYQSG</sequence>
<dbReference type="EMBL" id="JAGGKS010000002">
    <property type="protein sequence ID" value="MBP1925206.1"/>
    <property type="molecule type" value="Genomic_DNA"/>
</dbReference>
<proteinExistence type="predicted"/>
<gene>
    <name evidence="1" type="ORF">J2Z76_001063</name>
</gene>